<feature type="compositionally biased region" description="Basic residues" evidence="2">
    <location>
        <begin position="982"/>
        <end position="998"/>
    </location>
</feature>
<dbReference type="PANTHER" id="PTHR46601:SF2">
    <property type="entry name" value="UBIQUITIN-LIKE PROTEASE FAMILY PROFILE DOMAIN-CONTAINING PROTEIN"/>
    <property type="match status" value="1"/>
</dbReference>
<dbReference type="GO" id="GO:0003723">
    <property type="term" value="F:RNA binding"/>
    <property type="evidence" value="ECO:0007669"/>
    <property type="project" value="UniProtKB-UniRule"/>
</dbReference>
<name>A0A1I8HSP4_9PLAT</name>
<evidence type="ECO:0000256" key="1">
    <source>
        <dbReference type="PROSITE-ProRule" id="PRU00176"/>
    </source>
</evidence>
<feature type="region of interest" description="Disordered" evidence="2">
    <location>
        <begin position="835"/>
        <end position="871"/>
    </location>
</feature>
<dbReference type="InterPro" id="IPR035979">
    <property type="entry name" value="RBD_domain_sf"/>
</dbReference>
<feature type="region of interest" description="Disordered" evidence="2">
    <location>
        <begin position="673"/>
        <end position="696"/>
    </location>
</feature>
<organism evidence="4 5">
    <name type="scientific">Macrostomum lignano</name>
    <dbReference type="NCBI Taxonomy" id="282301"/>
    <lineage>
        <taxon>Eukaryota</taxon>
        <taxon>Metazoa</taxon>
        <taxon>Spiralia</taxon>
        <taxon>Lophotrochozoa</taxon>
        <taxon>Platyhelminthes</taxon>
        <taxon>Rhabditophora</taxon>
        <taxon>Macrostomorpha</taxon>
        <taxon>Macrostomida</taxon>
        <taxon>Macrostomidae</taxon>
        <taxon>Macrostomum</taxon>
    </lineage>
</organism>
<dbReference type="Pfam" id="PF00076">
    <property type="entry name" value="RRM_1"/>
    <property type="match status" value="2"/>
</dbReference>
<feature type="compositionally biased region" description="Low complexity" evidence="2">
    <location>
        <begin position="12"/>
        <end position="38"/>
    </location>
</feature>
<feature type="compositionally biased region" description="Low complexity" evidence="2">
    <location>
        <begin position="1013"/>
        <end position="1023"/>
    </location>
</feature>
<feature type="compositionally biased region" description="Polar residues" evidence="2">
    <location>
        <begin position="678"/>
        <end position="687"/>
    </location>
</feature>
<feature type="domain" description="RRM" evidence="3">
    <location>
        <begin position="882"/>
        <end position="955"/>
    </location>
</feature>
<dbReference type="Proteomes" id="UP000095280">
    <property type="component" value="Unplaced"/>
</dbReference>
<dbReference type="PROSITE" id="PS50102">
    <property type="entry name" value="RRM"/>
    <property type="match status" value="2"/>
</dbReference>
<feature type="region of interest" description="Disordered" evidence="2">
    <location>
        <begin position="172"/>
        <end position="199"/>
    </location>
</feature>
<feature type="compositionally biased region" description="Basic and acidic residues" evidence="2">
    <location>
        <begin position="956"/>
        <end position="968"/>
    </location>
</feature>
<feature type="compositionally biased region" description="Low complexity" evidence="2">
    <location>
        <begin position="1040"/>
        <end position="1050"/>
    </location>
</feature>
<dbReference type="Gene3D" id="3.30.70.330">
    <property type="match status" value="2"/>
</dbReference>
<feature type="region of interest" description="Disordered" evidence="2">
    <location>
        <begin position="1"/>
        <end position="38"/>
    </location>
</feature>
<dbReference type="InterPro" id="IPR000504">
    <property type="entry name" value="RRM_dom"/>
</dbReference>
<reference evidence="5" key="1">
    <citation type="submission" date="2016-11" db="UniProtKB">
        <authorList>
            <consortium name="WormBaseParasite"/>
        </authorList>
    </citation>
    <scope>IDENTIFICATION</scope>
</reference>
<dbReference type="PANTHER" id="PTHR46601">
    <property type="entry name" value="ULP_PROTEASE DOMAIN-CONTAINING PROTEIN"/>
    <property type="match status" value="1"/>
</dbReference>
<evidence type="ECO:0000259" key="3">
    <source>
        <dbReference type="PROSITE" id="PS50102"/>
    </source>
</evidence>
<feature type="region of interest" description="Disordered" evidence="2">
    <location>
        <begin position="949"/>
        <end position="968"/>
    </location>
</feature>
<dbReference type="AlphaFoldDB" id="A0A1I8HSP4"/>
<accession>A0A1I8HSP4</accession>
<dbReference type="InterPro" id="IPR012677">
    <property type="entry name" value="Nucleotide-bd_a/b_plait_sf"/>
</dbReference>
<dbReference type="WBParaSite" id="maker-uti_cns_0007618-snap-gene-0.1-mRNA-1">
    <property type="protein sequence ID" value="maker-uti_cns_0007618-snap-gene-0.1-mRNA-1"/>
    <property type="gene ID" value="maker-uti_cns_0007618-snap-gene-0.1"/>
</dbReference>
<protein>
    <submittedName>
        <fullName evidence="5">RRM domain-containing protein</fullName>
    </submittedName>
</protein>
<dbReference type="SUPFAM" id="SSF54928">
    <property type="entry name" value="RNA-binding domain, RBD"/>
    <property type="match status" value="2"/>
</dbReference>
<keyword evidence="1" id="KW-0694">RNA-binding</keyword>
<feature type="compositionally biased region" description="Pro residues" evidence="2">
    <location>
        <begin position="1024"/>
        <end position="1039"/>
    </location>
</feature>
<evidence type="ECO:0000313" key="4">
    <source>
        <dbReference type="Proteomes" id="UP000095280"/>
    </source>
</evidence>
<keyword evidence="4" id="KW-1185">Reference proteome</keyword>
<dbReference type="SMART" id="SM00360">
    <property type="entry name" value="RRM"/>
    <property type="match status" value="2"/>
</dbReference>
<feature type="domain" description="RRM" evidence="3">
    <location>
        <begin position="55"/>
        <end position="134"/>
    </location>
</feature>
<sequence length="1146" mass="125855">LQAAAQLPPGQMSKAASSKSKAGPAKMPAPAAEAAADAESAASAMEAAALDPTGREVFVGHLPRGMYEDQLYELFSSVGNVCDVRVMVDPNTGCGRGFGFVCYANKEDAAAAVEKFNGYEAATRRHLQERLRSARRRKQQKSEATIKKEREQGRLRYQAWCARQKAAADAAVPEPDAQDAYKTKQATSRALNKARDALPRTPSRRQTILMRLVQENSLPLPKPIVRCRLPDEVIMDVTNFFLRDDISQCSPGRKEYVRVDNEPIQKRYLLMSLKEVHNLFSRESGHIVSLSKFCELRPKHVVPFGNTPVYSCCCLEHENFKSVCNALSQVTRLPAYSSDWLATVVYCNPATPRCAVGLCDVCSSSDSHRIPNPDPEVLEDGVTFRFWQRNEQSQRMEQDARAVTVDTAHKLLLALLPKFIVHERTRVHQSAAYRDRKAALAEDEQIFHFDFSENYTCAHQDATQQAYWCQNQVTIFTVAVYRKSCSIMLALVSDSTDHTKSTVSVLLSYLLRRFATPGQRVRFWSDGPASQFKNKFMFHFTELACREFELAELSWEFFATSHGKGAIDGLGGTLKRFAWCEVRTRNAIVQDAEDFVRVVEKCDIDCHLIKKCDIQQEYADRFQPALLAAPEIPGIKKLHCWVATSAAPRAVGYALSGVAETALNPVQSTRHRAPVAASSVTPSTRPETQGLPPGQPGSIAMQLTVGCWALVNYFGESFPGQVEEIKSGPEMEWKVNVMVKSGGSFVWPRRKDSIYYAAEDILTILQPPVNITNPNLRLFVGNVPKTKSREELLADFQSHLDGVVDVIVTARRPAPTAAAASPAYRARIAASASLNSRSTARPAQPGAVCSASPASGRPPPTFGWTGPTRWRSRNPAALETVRAVYVRGISPSVTEQQLAEAFAGADCGQPERVRLVQSEYAFVHFANRDAAVRAVEAMNGTELAGSQLSVSMARPVSERAKQRKEERRMARYQQMMPVQHHGPPHHPPHGHFAQHHQHPMPPPPPPPPHHHPSSSGPPASSARRPPPPQPQYVPAPMPQQPQVQVSGPAQIPQPQPPQQQQQPAAPLQPQPHNPSAMAAVAAQYAAGPMIAMAPPAAWPYGAAAAAPAALPDPHQAYYAAPPGPPGRLRCHSRPDSSATTADLARG</sequence>
<feature type="region of interest" description="Disordered" evidence="2">
    <location>
        <begin position="1113"/>
        <end position="1146"/>
    </location>
</feature>
<feature type="region of interest" description="Disordered" evidence="2">
    <location>
        <begin position="978"/>
        <end position="1076"/>
    </location>
</feature>
<proteinExistence type="predicted"/>
<evidence type="ECO:0000256" key="2">
    <source>
        <dbReference type="SAM" id="MobiDB-lite"/>
    </source>
</evidence>
<evidence type="ECO:0000313" key="5">
    <source>
        <dbReference type="WBParaSite" id="maker-uti_cns_0007618-snap-gene-0.1-mRNA-1"/>
    </source>
</evidence>